<name>A0A6A4ZPP3_9STRA</name>
<dbReference type="AlphaFoldDB" id="A0A6A4ZPP3"/>
<dbReference type="GO" id="GO:0016491">
    <property type="term" value="F:oxidoreductase activity"/>
    <property type="evidence" value="ECO:0007669"/>
    <property type="project" value="InterPro"/>
</dbReference>
<accession>A0A6A4ZPP3</accession>
<dbReference type="Pfam" id="PF00724">
    <property type="entry name" value="Oxidored_FMN"/>
    <property type="match status" value="1"/>
</dbReference>
<dbReference type="PANTHER" id="PTHR22893">
    <property type="entry name" value="NADH OXIDOREDUCTASE-RELATED"/>
    <property type="match status" value="1"/>
</dbReference>
<dbReference type="InterPro" id="IPR013785">
    <property type="entry name" value="Aldolase_TIM"/>
</dbReference>
<dbReference type="EMBL" id="VJMH01000669">
    <property type="protein sequence ID" value="KAF0714940.1"/>
    <property type="molecule type" value="Genomic_DNA"/>
</dbReference>
<sequence>MPSLNLFSPLKLGSLHLANRISMAPLTRKRAAQRASAGLIVTESSMVTPGTSAFYGDVGTFTDDQAAGWVQVTRAVHANGGKIFNQLNHPGRAAHPDLNDGVINVAPSALGIQGETRLPSGIALHHLPHALSTHEIGSSGANFAAAAKHAVDVAGFDGVEIHGANGYLIEEFLCDASNHRTDGYGGSLVNRARFLKEVLATDTTVVDPSKVGIRFSPLNSYNSMKHADALDVS</sequence>
<gene>
    <name evidence="2" type="ORF">As57867_003622</name>
</gene>
<dbReference type="GO" id="GO:0010181">
    <property type="term" value="F:FMN binding"/>
    <property type="evidence" value="ECO:0007669"/>
    <property type="project" value="InterPro"/>
</dbReference>
<comment type="caution">
    <text evidence="2">The sequence shown here is derived from an EMBL/GenBank/DDBJ whole genome shotgun (WGS) entry which is preliminary data.</text>
</comment>
<reference evidence="2" key="1">
    <citation type="submission" date="2019-06" db="EMBL/GenBank/DDBJ databases">
        <title>Genomics analysis of Aphanomyces spp. identifies a new class of oomycete effector associated with host adaptation.</title>
        <authorList>
            <person name="Gaulin E."/>
        </authorList>
    </citation>
    <scope>NUCLEOTIDE SEQUENCE</scope>
    <source>
        <strain evidence="2">CBS 578.67</strain>
    </source>
</reference>
<dbReference type="Gene3D" id="3.20.20.70">
    <property type="entry name" value="Aldolase class I"/>
    <property type="match status" value="1"/>
</dbReference>
<evidence type="ECO:0000313" key="2">
    <source>
        <dbReference type="EMBL" id="KAF0714940.1"/>
    </source>
</evidence>
<dbReference type="OrthoDB" id="1663137at2759"/>
<proteinExistence type="predicted"/>
<evidence type="ECO:0000259" key="1">
    <source>
        <dbReference type="Pfam" id="PF00724"/>
    </source>
</evidence>
<feature type="domain" description="NADH:flavin oxidoreductase/NADH oxidase N-terminal" evidence="1">
    <location>
        <begin position="5"/>
        <end position="225"/>
    </location>
</feature>
<organism evidence="2">
    <name type="scientific">Aphanomyces stellatus</name>
    <dbReference type="NCBI Taxonomy" id="120398"/>
    <lineage>
        <taxon>Eukaryota</taxon>
        <taxon>Sar</taxon>
        <taxon>Stramenopiles</taxon>
        <taxon>Oomycota</taxon>
        <taxon>Saprolegniomycetes</taxon>
        <taxon>Saprolegniales</taxon>
        <taxon>Verrucalvaceae</taxon>
        <taxon>Aphanomyces</taxon>
    </lineage>
</organism>
<feature type="non-terminal residue" evidence="2">
    <location>
        <position position="233"/>
    </location>
</feature>
<protein>
    <recommendedName>
        <fullName evidence="1">NADH:flavin oxidoreductase/NADH oxidase N-terminal domain-containing protein</fullName>
    </recommendedName>
</protein>
<dbReference type="SUPFAM" id="SSF51395">
    <property type="entry name" value="FMN-linked oxidoreductases"/>
    <property type="match status" value="1"/>
</dbReference>
<dbReference type="InterPro" id="IPR045247">
    <property type="entry name" value="Oye-like"/>
</dbReference>
<dbReference type="PANTHER" id="PTHR22893:SF91">
    <property type="entry name" value="NADPH DEHYDROGENASE 2-RELATED"/>
    <property type="match status" value="1"/>
</dbReference>
<dbReference type="InterPro" id="IPR001155">
    <property type="entry name" value="OxRdtase_FMN_N"/>
</dbReference>